<keyword evidence="2" id="KW-0489">Methyltransferase</keyword>
<gene>
    <name evidence="2" type="ORF">KFL_003670030</name>
</gene>
<dbReference type="GO" id="GO:0032259">
    <property type="term" value="P:methylation"/>
    <property type="evidence" value="ECO:0007669"/>
    <property type="project" value="UniProtKB-KW"/>
</dbReference>
<evidence type="ECO:0000313" key="2">
    <source>
        <dbReference type="EMBL" id="GAQ87642.1"/>
    </source>
</evidence>
<accession>A0A1Y1ICE6</accession>
<feature type="domain" description="Methyltransferase type 11" evidence="1">
    <location>
        <begin position="45"/>
        <end position="139"/>
    </location>
</feature>
<evidence type="ECO:0000313" key="3">
    <source>
        <dbReference type="Proteomes" id="UP000054558"/>
    </source>
</evidence>
<dbReference type="PANTHER" id="PTHR45180:SF1">
    <property type="entry name" value="OS01G0307686 PROTEIN"/>
    <property type="match status" value="1"/>
</dbReference>
<dbReference type="Gene3D" id="3.40.50.150">
    <property type="entry name" value="Vaccinia Virus protein VP39"/>
    <property type="match status" value="1"/>
</dbReference>
<dbReference type="InterPro" id="IPR013216">
    <property type="entry name" value="Methyltransf_11"/>
</dbReference>
<dbReference type="OMA" id="GPYWPAE"/>
<dbReference type="Pfam" id="PF08241">
    <property type="entry name" value="Methyltransf_11"/>
    <property type="match status" value="1"/>
</dbReference>
<dbReference type="SUPFAM" id="SSF53335">
    <property type="entry name" value="S-adenosyl-L-methionine-dependent methyltransferases"/>
    <property type="match status" value="1"/>
</dbReference>
<dbReference type="GO" id="GO:0008757">
    <property type="term" value="F:S-adenosylmethionine-dependent methyltransferase activity"/>
    <property type="evidence" value="ECO:0007669"/>
    <property type="project" value="InterPro"/>
</dbReference>
<dbReference type="OrthoDB" id="10027013at2759"/>
<dbReference type="InterPro" id="IPR029063">
    <property type="entry name" value="SAM-dependent_MTases_sf"/>
</dbReference>
<proteinExistence type="predicted"/>
<protein>
    <submittedName>
        <fullName evidence="2">S-adenosyl-L-methionine-dependent methyltransferases superfamily protein</fullName>
    </submittedName>
</protein>
<dbReference type="PANTHER" id="PTHR45180">
    <property type="entry name" value="OS01G0307686 PROTEIN"/>
    <property type="match status" value="1"/>
</dbReference>
<name>A0A1Y1ICE6_KLENI</name>
<organism evidence="2 3">
    <name type="scientific">Klebsormidium nitens</name>
    <name type="common">Green alga</name>
    <name type="synonym">Ulothrix nitens</name>
    <dbReference type="NCBI Taxonomy" id="105231"/>
    <lineage>
        <taxon>Eukaryota</taxon>
        <taxon>Viridiplantae</taxon>
        <taxon>Streptophyta</taxon>
        <taxon>Klebsormidiophyceae</taxon>
        <taxon>Klebsormidiales</taxon>
        <taxon>Klebsormidiaceae</taxon>
        <taxon>Klebsormidium</taxon>
    </lineage>
</organism>
<dbReference type="STRING" id="105231.A0A1Y1ICE6"/>
<keyword evidence="3" id="KW-1185">Reference proteome</keyword>
<sequence>MPPATDGRDLFSKQADVYAKYRPDYPDEFIQRIVSAAPGRTLAWDVGTGNGQAAASLAKYFDRVVATDRSATQIEHAQQRDNITYKVTEPNMTWEDVERTVGPAGSVDLITVAQALHWFDFDEFFALAKKALRPGGVFAAWTYTPPEQVTPEVDAVSAAFYKITGPYWETARKITPDIDAVSDRYYQTTGPFWNPRVKYIEEGYATIPFPFVPVDGRDSTGPFPFETSKHWKYEDLIGYYKTWSPYNTAKEKGIDLLAPVEDELKAAWGDPQTERKVTWPLLLRIGKVED</sequence>
<dbReference type="Proteomes" id="UP000054558">
    <property type="component" value="Unassembled WGS sequence"/>
</dbReference>
<reference evidence="2 3" key="1">
    <citation type="journal article" date="2014" name="Nat. Commun.">
        <title>Klebsormidium flaccidum genome reveals primary factors for plant terrestrial adaptation.</title>
        <authorList>
            <person name="Hori K."/>
            <person name="Maruyama F."/>
            <person name="Fujisawa T."/>
            <person name="Togashi T."/>
            <person name="Yamamoto N."/>
            <person name="Seo M."/>
            <person name="Sato S."/>
            <person name="Yamada T."/>
            <person name="Mori H."/>
            <person name="Tajima N."/>
            <person name="Moriyama T."/>
            <person name="Ikeuchi M."/>
            <person name="Watanabe M."/>
            <person name="Wada H."/>
            <person name="Kobayashi K."/>
            <person name="Saito M."/>
            <person name="Masuda T."/>
            <person name="Sasaki-Sekimoto Y."/>
            <person name="Mashiguchi K."/>
            <person name="Awai K."/>
            <person name="Shimojima M."/>
            <person name="Masuda S."/>
            <person name="Iwai M."/>
            <person name="Nobusawa T."/>
            <person name="Narise T."/>
            <person name="Kondo S."/>
            <person name="Saito H."/>
            <person name="Sato R."/>
            <person name="Murakawa M."/>
            <person name="Ihara Y."/>
            <person name="Oshima-Yamada Y."/>
            <person name="Ohtaka K."/>
            <person name="Satoh M."/>
            <person name="Sonobe K."/>
            <person name="Ishii M."/>
            <person name="Ohtani R."/>
            <person name="Kanamori-Sato M."/>
            <person name="Honoki R."/>
            <person name="Miyazaki D."/>
            <person name="Mochizuki H."/>
            <person name="Umetsu J."/>
            <person name="Higashi K."/>
            <person name="Shibata D."/>
            <person name="Kamiya Y."/>
            <person name="Sato N."/>
            <person name="Nakamura Y."/>
            <person name="Tabata S."/>
            <person name="Ida S."/>
            <person name="Kurokawa K."/>
            <person name="Ohta H."/>
        </authorList>
    </citation>
    <scope>NUCLEOTIDE SEQUENCE [LARGE SCALE GENOMIC DNA]</scope>
    <source>
        <strain evidence="2 3">NIES-2285</strain>
    </source>
</reference>
<dbReference type="EMBL" id="DF237316">
    <property type="protein sequence ID" value="GAQ87642.1"/>
    <property type="molecule type" value="Genomic_DNA"/>
</dbReference>
<evidence type="ECO:0000259" key="1">
    <source>
        <dbReference type="Pfam" id="PF08241"/>
    </source>
</evidence>
<keyword evidence="2" id="KW-0808">Transferase</keyword>
<dbReference type="CDD" id="cd02440">
    <property type="entry name" value="AdoMet_MTases"/>
    <property type="match status" value="1"/>
</dbReference>
<dbReference type="AlphaFoldDB" id="A0A1Y1ICE6"/>